<evidence type="ECO:0000259" key="4">
    <source>
        <dbReference type="Pfam" id="PF00676"/>
    </source>
</evidence>
<reference evidence="5" key="1">
    <citation type="submission" date="2013-08" db="EMBL/GenBank/DDBJ databases">
        <authorList>
            <person name="Mendez C."/>
            <person name="Richter M."/>
            <person name="Ferrer M."/>
            <person name="Sanchez J."/>
        </authorList>
    </citation>
    <scope>NUCLEOTIDE SEQUENCE</scope>
</reference>
<proteinExistence type="predicted"/>
<feature type="domain" description="Dehydrogenase E1 component" evidence="4">
    <location>
        <begin position="12"/>
        <end position="111"/>
    </location>
</feature>
<sequence>NVLVNLLGKPPSMLFSEFEGNYDLSHLKGSGDVKYHKGFSADLRTPAGNVHAVLAFNPSHLEVVNPVVEGSVRARQERRNDVKGEHVLPVLVHGDAAFAGQGVVMETLQLS</sequence>
<name>T1AYL9_9ZZZZ</name>
<comment type="cofactor">
    <cofactor evidence="1">
        <name>thiamine diphosphate</name>
        <dbReference type="ChEBI" id="CHEBI:58937"/>
    </cofactor>
</comment>
<dbReference type="GO" id="GO:0045252">
    <property type="term" value="C:oxoglutarate dehydrogenase complex"/>
    <property type="evidence" value="ECO:0007669"/>
    <property type="project" value="TreeGrafter"/>
</dbReference>
<feature type="non-terminal residue" evidence="5">
    <location>
        <position position="1"/>
    </location>
</feature>
<comment type="caution">
    <text evidence="5">The sequence shown here is derived from an EMBL/GenBank/DDBJ whole genome shotgun (WGS) entry which is preliminary data.</text>
</comment>
<organism evidence="5">
    <name type="scientific">mine drainage metagenome</name>
    <dbReference type="NCBI Taxonomy" id="410659"/>
    <lineage>
        <taxon>unclassified sequences</taxon>
        <taxon>metagenomes</taxon>
        <taxon>ecological metagenomes</taxon>
    </lineage>
</organism>
<dbReference type="PANTHER" id="PTHR23152">
    <property type="entry name" value="2-OXOGLUTARATE DEHYDROGENASE"/>
    <property type="match status" value="1"/>
</dbReference>
<dbReference type="SUPFAM" id="SSF52518">
    <property type="entry name" value="Thiamin diphosphate-binding fold (THDP-binding)"/>
    <property type="match status" value="1"/>
</dbReference>
<keyword evidence="3" id="KW-0786">Thiamine pyrophosphate</keyword>
<dbReference type="InterPro" id="IPR029061">
    <property type="entry name" value="THDP-binding"/>
</dbReference>
<dbReference type="GO" id="GO:0006099">
    <property type="term" value="P:tricarboxylic acid cycle"/>
    <property type="evidence" value="ECO:0007669"/>
    <property type="project" value="TreeGrafter"/>
</dbReference>
<dbReference type="Pfam" id="PF00676">
    <property type="entry name" value="E1_dh"/>
    <property type="match status" value="1"/>
</dbReference>
<dbReference type="AlphaFoldDB" id="T1AYL9"/>
<dbReference type="InterPro" id="IPR001017">
    <property type="entry name" value="DH_E1"/>
</dbReference>
<accession>T1AYL9</accession>
<dbReference type="GO" id="GO:0004591">
    <property type="term" value="F:oxoglutarate dehydrogenase (succinyl-transferring) activity"/>
    <property type="evidence" value="ECO:0007669"/>
    <property type="project" value="TreeGrafter"/>
</dbReference>
<protein>
    <submittedName>
        <fullName evidence="5">Alpha-ketoglutarate decarboxylase</fullName>
    </submittedName>
</protein>
<feature type="non-terminal residue" evidence="5">
    <location>
        <position position="111"/>
    </location>
</feature>
<keyword evidence="2" id="KW-0560">Oxidoreductase</keyword>
<dbReference type="PANTHER" id="PTHR23152:SF4">
    <property type="entry name" value="2-OXOADIPATE DEHYDROGENASE COMPLEX COMPONENT E1"/>
    <property type="match status" value="1"/>
</dbReference>
<dbReference type="InterPro" id="IPR011603">
    <property type="entry name" value="2oxoglutarate_DH_E1"/>
</dbReference>
<dbReference type="Gene3D" id="3.40.50.970">
    <property type="match status" value="1"/>
</dbReference>
<dbReference type="GO" id="GO:0005829">
    <property type="term" value="C:cytosol"/>
    <property type="evidence" value="ECO:0007669"/>
    <property type="project" value="TreeGrafter"/>
</dbReference>
<reference evidence="5" key="2">
    <citation type="journal article" date="2014" name="ISME J.">
        <title>Microbial stratification in low pH oxic and suboxic macroscopic growths along an acid mine drainage.</title>
        <authorList>
            <person name="Mendez-Garcia C."/>
            <person name="Mesa V."/>
            <person name="Sprenger R.R."/>
            <person name="Richter M."/>
            <person name="Diez M.S."/>
            <person name="Solano J."/>
            <person name="Bargiela R."/>
            <person name="Golyshina O.V."/>
            <person name="Manteca A."/>
            <person name="Ramos J.L."/>
            <person name="Gallego J.R."/>
            <person name="Llorente I."/>
            <person name="Martins Dos Santos V.A."/>
            <person name="Jensen O.N."/>
            <person name="Pelaez A.I."/>
            <person name="Sanchez J."/>
            <person name="Ferrer M."/>
        </authorList>
    </citation>
    <scope>NUCLEOTIDE SEQUENCE</scope>
</reference>
<evidence type="ECO:0000256" key="2">
    <source>
        <dbReference type="ARBA" id="ARBA00023002"/>
    </source>
</evidence>
<evidence type="ECO:0000256" key="1">
    <source>
        <dbReference type="ARBA" id="ARBA00001964"/>
    </source>
</evidence>
<evidence type="ECO:0000256" key="3">
    <source>
        <dbReference type="ARBA" id="ARBA00023052"/>
    </source>
</evidence>
<dbReference type="GO" id="GO:0030976">
    <property type="term" value="F:thiamine pyrophosphate binding"/>
    <property type="evidence" value="ECO:0007669"/>
    <property type="project" value="InterPro"/>
</dbReference>
<evidence type="ECO:0000313" key="5">
    <source>
        <dbReference type="EMBL" id="EQD65701.1"/>
    </source>
</evidence>
<gene>
    <name evidence="5" type="ORF">B1A_08461</name>
</gene>
<dbReference type="EMBL" id="AUZX01006047">
    <property type="protein sequence ID" value="EQD65701.1"/>
    <property type="molecule type" value="Genomic_DNA"/>
</dbReference>